<dbReference type="GO" id="GO:0005762">
    <property type="term" value="C:mitochondrial large ribosomal subunit"/>
    <property type="evidence" value="ECO:0007669"/>
    <property type="project" value="TreeGrafter"/>
</dbReference>
<dbReference type="Proteomes" id="UP000591131">
    <property type="component" value="Unassembled WGS sequence"/>
</dbReference>
<dbReference type="Gene3D" id="3.30.710.10">
    <property type="entry name" value="Potassium Channel Kv1.1, Chain A"/>
    <property type="match status" value="1"/>
</dbReference>
<evidence type="ECO:0000259" key="4">
    <source>
        <dbReference type="PROSITE" id="PS50097"/>
    </source>
</evidence>
<dbReference type="InterPro" id="IPR000114">
    <property type="entry name" value="Ribosomal_uL16_bact-type"/>
</dbReference>
<dbReference type="CDD" id="cd18186">
    <property type="entry name" value="BTB_POZ_ZBTB_KLHL-like"/>
    <property type="match status" value="1"/>
</dbReference>
<accession>A0A7J6LXM7</accession>
<dbReference type="InterPro" id="IPR000210">
    <property type="entry name" value="BTB/POZ_dom"/>
</dbReference>
<reference evidence="5 6" key="1">
    <citation type="submission" date="2020-04" db="EMBL/GenBank/DDBJ databases">
        <title>Perkinsus chesapeaki whole genome sequence.</title>
        <authorList>
            <person name="Bogema D.R."/>
        </authorList>
    </citation>
    <scope>NUCLEOTIDE SEQUENCE [LARGE SCALE GENOMIC DNA]</scope>
    <source>
        <strain evidence="5">ATCC PRA-425</strain>
    </source>
</reference>
<evidence type="ECO:0000313" key="6">
    <source>
        <dbReference type="Proteomes" id="UP000591131"/>
    </source>
</evidence>
<dbReference type="InterPro" id="IPR036920">
    <property type="entry name" value="Ribosomal_uL16_sf"/>
</dbReference>
<dbReference type="PANTHER" id="PTHR12220:SF13">
    <property type="entry name" value="LARGE RIBOSOMAL SUBUNIT PROTEIN UL16M"/>
    <property type="match status" value="1"/>
</dbReference>
<evidence type="ECO:0000256" key="2">
    <source>
        <dbReference type="ARBA" id="ARBA00022980"/>
    </source>
</evidence>
<dbReference type="InterPro" id="IPR016180">
    <property type="entry name" value="Ribosomal_uL16_dom"/>
</dbReference>
<dbReference type="PROSITE" id="PS50097">
    <property type="entry name" value="BTB"/>
    <property type="match status" value="1"/>
</dbReference>
<evidence type="ECO:0000313" key="5">
    <source>
        <dbReference type="EMBL" id="KAF4664027.1"/>
    </source>
</evidence>
<dbReference type="SUPFAM" id="SSF54686">
    <property type="entry name" value="Ribosomal protein L16p/L10e"/>
    <property type="match status" value="1"/>
</dbReference>
<dbReference type="SUPFAM" id="SSF54695">
    <property type="entry name" value="POZ domain"/>
    <property type="match status" value="1"/>
</dbReference>
<dbReference type="PANTHER" id="PTHR12220">
    <property type="entry name" value="50S/60S RIBOSOMAL PROTEIN L16"/>
    <property type="match status" value="1"/>
</dbReference>
<protein>
    <recommendedName>
        <fullName evidence="4">BTB domain-containing protein</fullName>
    </recommendedName>
</protein>
<dbReference type="Gene3D" id="3.90.1170.10">
    <property type="entry name" value="Ribosomal protein L10e/L16"/>
    <property type="match status" value="1"/>
</dbReference>
<organism evidence="5 6">
    <name type="scientific">Perkinsus chesapeaki</name>
    <name type="common">Clam parasite</name>
    <name type="synonym">Perkinsus andrewsi</name>
    <dbReference type="NCBI Taxonomy" id="330153"/>
    <lineage>
        <taxon>Eukaryota</taxon>
        <taxon>Sar</taxon>
        <taxon>Alveolata</taxon>
        <taxon>Perkinsozoa</taxon>
        <taxon>Perkinsea</taxon>
        <taxon>Perkinsida</taxon>
        <taxon>Perkinsidae</taxon>
        <taxon>Perkinsus</taxon>
    </lineage>
</organism>
<comment type="similarity">
    <text evidence="1">Belongs to the universal ribosomal protein uL16 family.</text>
</comment>
<dbReference type="AlphaFoldDB" id="A0A7J6LXM7"/>
<comment type="caution">
    <text evidence="5">The sequence shown here is derived from an EMBL/GenBank/DDBJ whole genome shotgun (WGS) entry which is preliminary data.</text>
</comment>
<keyword evidence="3" id="KW-0687">Ribonucleoprotein</keyword>
<evidence type="ECO:0000256" key="1">
    <source>
        <dbReference type="ARBA" id="ARBA00008931"/>
    </source>
</evidence>
<dbReference type="EMBL" id="JAAPAO010000299">
    <property type="protein sequence ID" value="KAF4664027.1"/>
    <property type="molecule type" value="Genomic_DNA"/>
</dbReference>
<dbReference type="GO" id="GO:0003735">
    <property type="term" value="F:structural constituent of ribosome"/>
    <property type="evidence" value="ECO:0007669"/>
    <property type="project" value="InterPro"/>
</dbReference>
<dbReference type="CDD" id="cd01433">
    <property type="entry name" value="Ribosomal_L16_L10e"/>
    <property type="match status" value="1"/>
</dbReference>
<dbReference type="Pfam" id="PF00651">
    <property type="entry name" value="BTB"/>
    <property type="match status" value="1"/>
</dbReference>
<keyword evidence="6" id="KW-1185">Reference proteome</keyword>
<dbReference type="InterPro" id="IPR047873">
    <property type="entry name" value="Ribosomal_uL16"/>
</dbReference>
<keyword evidence="2" id="KW-0689">Ribosomal protein</keyword>
<dbReference type="Pfam" id="PF00252">
    <property type="entry name" value="Ribosomal_L16"/>
    <property type="match status" value="1"/>
</dbReference>
<proteinExistence type="inferred from homology"/>
<dbReference type="GO" id="GO:0019843">
    <property type="term" value="F:rRNA binding"/>
    <property type="evidence" value="ECO:0007669"/>
    <property type="project" value="InterPro"/>
</dbReference>
<name>A0A7J6LXM7_PERCH</name>
<dbReference type="GO" id="GO:0032543">
    <property type="term" value="P:mitochondrial translation"/>
    <property type="evidence" value="ECO:0007669"/>
    <property type="project" value="TreeGrafter"/>
</dbReference>
<sequence>MIERRRMRHDESFLVTVGVAFSSSIRCGAAGVGFASKMPPVKFRPPKPVQFRVPKAAIPELEQKPIIHMGKTLIAQEAKRIKAEHLEEARKILRRKLGKGKEFNMLVHATFPVTNRVEGTKRGKGKGEIAYHVARVPVGGALFQIPGVPGLPGLAPDYRGFSGIQGRFPINCQYRNQTNHFKMDRVCAEVPARVQLAKWQRQGLVGGGGGGVSTSELASAIFPGSLVAAMILSPSVPSIRPDSVKSYRAESVCSGGGGAAPAHIEEGAQAMEGNELLQMNLRRMFEERILTDFTIVCTSNEAGGSGEIKAHSVILAAHSGVLRQQLCQPRSTNKLEIHQKLSVMRALVRFMYFGGLARDDPTLSAADTLSVLAEARNLGIEALTEEMVAQVILPKLDPHNCLSILLHPSLASHPSISREVSAYVGQQLPRLLHTDALRKQLLDGHLSQFAMAHVLGPASQAIATDLDCESVVRFVTEWAGLDSICDLLRQCKSWPEWRQAAAVRGKFAEIDTLSGYSPPDSTASSTEWYIPSLRALLPESAGGPTESGDAVRIIKGQFFSWVVRLDRADEGRIRIVYESADLRLPVKHGFAERLCVKRFPAAQFQWEVSAVSVPPGAAPGRSRPPHHQWQTVMNSDRAPVFICFPSGVNLHWSNKRFAPRLFPERFICDAQRDGFATLQGFAISCTTIPIGVPPGEDVALSIKANLVEIPLVSLILYYFSADLNTTVRSEDILNRLPHMEFRCVSSFSLFQQQLVAGGGSCGGASLGGTTNLSNLSSTKPHDYYTVLFPWLKVVKKAPHMFAVLLQWVAPILSLRVAVAYGSVDRDCERDGMDCVSSLTGTVSAQFAKAKVDLAPNDPQGVDLADQAKDPGFFSNDMKEMLKRRDESQTQSELNLEGQTIFGMNLDTCVDTLEDAVGRYKVFEGQVFQVEKNVEQSESRVRAVIDLSKVVDSKGSTFDKEIESIFDLYNNVAVRANTLEKWMADEKTVRDHLSSVYRILEAKSAQQAGELEEMRVILASAVTKMEGIHSHVSKVLTAVANAETAMYEWAYNVTVKVNAQTTKIVNVAQGMEYRVAQIDNAEIETARMANLLLSLARHYNDGDIADAAEQMVVHTSEEKLKAYRESTTDSSIGSGSLTDMANSLGGSSEILAPLKS</sequence>
<dbReference type="InterPro" id="IPR011333">
    <property type="entry name" value="SKP1/BTB/POZ_sf"/>
</dbReference>
<evidence type="ECO:0000256" key="3">
    <source>
        <dbReference type="ARBA" id="ARBA00023274"/>
    </source>
</evidence>
<gene>
    <name evidence="5" type="ORF">FOL47_005337</name>
</gene>
<dbReference type="OrthoDB" id="407106at2759"/>
<feature type="domain" description="BTB" evidence="4">
    <location>
        <begin position="291"/>
        <end position="360"/>
    </location>
</feature>